<organism evidence="2 3">
    <name type="scientific">Niallia oryzisoli</name>
    <dbReference type="NCBI Taxonomy" id="1737571"/>
    <lineage>
        <taxon>Bacteria</taxon>
        <taxon>Bacillati</taxon>
        <taxon>Bacillota</taxon>
        <taxon>Bacilli</taxon>
        <taxon>Bacillales</taxon>
        <taxon>Bacillaceae</taxon>
        <taxon>Niallia</taxon>
    </lineage>
</organism>
<reference evidence="2 3" key="1">
    <citation type="submission" date="2023-10" db="EMBL/GenBank/DDBJ databases">
        <title>Niallia locisalis sp.nov. isolated from a salt pond sample.</title>
        <authorList>
            <person name="Li X.-J."/>
            <person name="Dong L."/>
        </authorList>
    </citation>
    <scope>NUCLEOTIDE SEQUENCE [LARGE SCALE GENOMIC DNA]</scope>
    <source>
        <strain evidence="2 3">DSM 29761</strain>
    </source>
</reference>
<dbReference type="Proteomes" id="UP001357223">
    <property type="component" value="Chromosome"/>
</dbReference>
<sequence>MGKNQGNNFKPVNKIYDSSDYEKNNQESKGLADTHEQVSDAYMVGDIVTHDPSNQDKG</sequence>
<evidence type="ECO:0000256" key="1">
    <source>
        <dbReference type="SAM" id="MobiDB-lite"/>
    </source>
</evidence>
<gene>
    <name evidence="2" type="ORF">R4Z09_11170</name>
</gene>
<proteinExistence type="predicted"/>
<protein>
    <submittedName>
        <fullName evidence="2">YozQ family protein</fullName>
    </submittedName>
</protein>
<evidence type="ECO:0000313" key="3">
    <source>
        <dbReference type="Proteomes" id="UP001357223"/>
    </source>
</evidence>
<name>A0ABZ2CII3_9BACI</name>
<accession>A0ABZ2CII3</accession>
<dbReference type="RefSeq" id="WP_338452389.1">
    <property type="nucleotide sequence ID" value="NZ_CP137640.1"/>
</dbReference>
<dbReference type="InterPro" id="IPR025100">
    <property type="entry name" value="DUF4025"/>
</dbReference>
<feature type="compositionally biased region" description="Polar residues" evidence="1">
    <location>
        <begin position="1"/>
        <end position="10"/>
    </location>
</feature>
<dbReference type="EMBL" id="CP137640">
    <property type="protein sequence ID" value="WVX83505.1"/>
    <property type="molecule type" value="Genomic_DNA"/>
</dbReference>
<evidence type="ECO:0000313" key="2">
    <source>
        <dbReference type="EMBL" id="WVX83505.1"/>
    </source>
</evidence>
<keyword evidence="3" id="KW-1185">Reference proteome</keyword>
<feature type="region of interest" description="Disordered" evidence="1">
    <location>
        <begin position="1"/>
        <end position="58"/>
    </location>
</feature>
<feature type="compositionally biased region" description="Basic and acidic residues" evidence="1">
    <location>
        <begin position="20"/>
        <end position="38"/>
    </location>
</feature>
<dbReference type="Pfam" id="PF13217">
    <property type="entry name" value="DUF4025"/>
    <property type="match status" value="1"/>
</dbReference>